<dbReference type="Pfam" id="PF10865">
    <property type="entry name" value="DUF2703"/>
    <property type="match status" value="1"/>
</dbReference>
<dbReference type="InterPro" id="IPR052408">
    <property type="entry name" value="Exonuclease_MUT-7-like"/>
</dbReference>
<reference evidence="2 3" key="1">
    <citation type="submission" date="2018-10" db="EMBL/GenBank/DDBJ databases">
        <title>Pseudomonas songnenensis NEAU-ST5-5(T) genome.</title>
        <authorList>
            <person name="Pengp J."/>
            <person name="Liu Z.-P."/>
        </authorList>
    </citation>
    <scope>NUCLEOTIDE SEQUENCE [LARGE SCALE GENOMIC DNA]</scope>
    <source>
        <strain evidence="2 3">NEAU-ST5-5</strain>
    </source>
</reference>
<evidence type="ECO:0000313" key="2">
    <source>
        <dbReference type="EMBL" id="RMH94685.1"/>
    </source>
</evidence>
<accession>A0ABX9UPE9</accession>
<dbReference type="InterPro" id="IPR036397">
    <property type="entry name" value="RNaseH_sf"/>
</dbReference>
<sequence length="384" mass="40859">MSQKPLIHIVQPADTEGLPAFAGMPLERISMPATAVEFALAATEILQASCIGFDTESKPTFKVGELSSGPHLIQFATLEKVYLLRVGMPGCTEAVRAVLQAPGIVKIGFGLKSDHSRLRSKLNIQPASLLDLGSVLRYQGKKGQVGLRGAVAAILGTRIEKSRRVATSNWANARLTEAQQAYAANDAYAALRVFLGLALEQQSMLLRYVAASDARGSTPANRTPRPPRSDRNAAMKKTLTIRWQRLVNEHGQTCPRCGATEQAVRQATADLRQALRILGIDVRLETSQLSPADFAQAPLESNRLWIADVPLEQWLGAAAGESRCCSACGDANCRTLEVADATHEAVPAELIIKAGLLAAAQLPDDASGCCPTAQATSGHGGCCS</sequence>
<dbReference type="Proteomes" id="UP000279228">
    <property type="component" value="Unassembled WGS sequence"/>
</dbReference>
<dbReference type="SMART" id="SM00474">
    <property type="entry name" value="35EXOc"/>
    <property type="match status" value="1"/>
</dbReference>
<feature type="domain" description="3'-5' exonuclease" evidence="1">
    <location>
        <begin position="29"/>
        <end position="202"/>
    </location>
</feature>
<gene>
    <name evidence="2" type="ORF">EA798_18165</name>
</gene>
<proteinExistence type="predicted"/>
<dbReference type="InterPro" id="IPR002562">
    <property type="entry name" value="3'-5'_exonuclease_dom"/>
</dbReference>
<comment type="caution">
    <text evidence="2">The sequence shown here is derived from an EMBL/GenBank/DDBJ whole genome shotgun (WGS) entry which is preliminary data.</text>
</comment>
<dbReference type="Gene3D" id="3.30.420.10">
    <property type="entry name" value="Ribonuclease H-like superfamily/Ribonuclease H"/>
    <property type="match status" value="1"/>
</dbReference>
<evidence type="ECO:0000259" key="1">
    <source>
        <dbReference type="SMART" id="SM00474"/>
    </source>
</evidence>
<dbReference type="InterPro" id="IPR021219">
    <property type="entry name" value="DUF2703"/>
</dbReference>
<dbReference type="EMBL" id="RFFN01000008">
    <property type="protein sequence ID" value="RMH94685.1"/>
    <property type="molecule type" value="Genomic_DNA"/>
</dbReference>
<protein>
    <submittedName>
        <fullName evidence="2">DUF2703 domain-containing protein</fullName>
    </submittedName>
</protein>
<name>A0ABX9UPE9_9PSED</name>
<dbReference type="CDD" id="cd06141">
    <property type="entry name" value="WRN_exo"/>
    <property type="match status" value="1"/>
</dbReference>
<dbReference type="Pfam" id="PF01612">
    <property type="entry name" value="DNA_pol_A_exo1"/>
    <property type="match status" value="1"/>
</dbReference>
<evidence type="ECO:0000313" key="3">
    <source>
        <dbReference type="Proteomes" id="UP000279228"/>
    </source>
</evidence>
<dbReference type="RefSeq" id="WP_122099849.1">
    <property type="nucleotide sequence ID" value="NZ_JAMOHS010000003.1"/>
</dbReference>
<keyword evidence="3" id="KW-1185">Reference proteome</keyword>
<organism evidence="2 3">
    <name type="scientific">Pseudomonas songnenensis</name>
    <dbReference type="NCBI Taxonomy" id="1176259"/>
    <lineage>
        <taxon>Bacteria</taxon>
        <taxon>Pseudomonadati</taxon>
        <taxon>Pseudomonadota</taxon>
        <taxon>Gammaproteobacteria</taxon>
        <taxon>Pseudomonadales</taxon>
        <taxon>Pseudomonadaceae</taxon>
        <taxon>Pseudomonas</taxon>
    </lineage>
</organism>
<dbReference type="SUPFAM" id="SSF53098">
    <property type="entry name" value="Ribonuclease H-like"/>
    <property type="match status" value="1"/>
</dbReference>
<dbReference type="PANTHER" id="PTHR47765">
    <property type="entry name" value="3'-5' EXONUCLEASE DOMAIN-CONTAINING PROTEIN"/>
    <property type="match status" value="1"/>
</dbReference>
<dbReference type="PANTHER" id="PTHR47765:SF2">
    <property type="entry name" value="EXONUCLEASE MUT-7 HOMOLOG"/>
    <property type="match status" value="1"/>
</dbReference>
<dbReference type="InterPro" id="IPR012337">
    <property type="entry name" value="RNaseH-like_sf"/>
</dbReference>